<evidence type="ECO:0000256" key="3">
    <source>
        <dbReference type="ARBA" id="ARBA00022448"/>
    </source>
</evidence>
<keyword evidence="6 14" id="KW-0812">Transmembrane</keyword>
<evidence type="ECO:0000256" key="6">
    <source>
        <dbReference type="ARBA" id="ARBA00022692"/>
    </source>
</evidence>
<evidence type="ECO:0000256" key="15">
    <source>
        <dbReference type="RuleBase" id="RU003357"/>
    </source>
</evidence>
<sequence length="748" mass="80436">MSQINRFKHNKSAQLLALLTAATPVGALAQQDTVLPQVTVEEAAQGTFKVDESANPMFSQPLVNTPKTVQIISKETIQEQGGISLTDALRNTPGITLQLGEGGNTAAGDTFQLRGFSLQNNIFVDGIRDLGAISRDTFNLEQVEVVKGASGSEIGRGASSGFINLISKQAHLGDTNLGSITLGTADQKRATIDMNRQLSETSAFRVNGLVQDSGVDGRNGIDNSGEGLAFSYAGGLGTGTRFNLFTQHIRQNNKPDGGIPTIGLEGFFNANAQARAAARVNPENFYGEANDFEKVDADMVTAKFEHDLSPNTTLRNITRMGKTKMDRVLTGLGALVVDDVALGITPADPSTWTVTRSRQRVDRENTILANQTSVNSTLNLGGLEHDLAAGVELLYEKEANYTHSSTGTTTNANLYNPNPNDPMAQFGGRNGGEAGGEVTTLSAYVFDTIKLNDKFSINGGARIDQYSVDTNNITATTDPVTNVTTFTTTPLEDSDRLFSWSVGAVYKPAENGSIYTAYSTAETPPASSNFQLSGTATNTNNPAFSPQETENIELGTKWELLNKQLNVSAALFRNENDKQVSLDPVTLLPLQFGKTRVQGLEVSAVGQLNRFWQVIGGFAKTSTKQIDQFATNNGNPTDGVRFSPDLTATLWTSYQLDKLTLGGGARYVDEQKRVITTGTNLATQNMPVIPSYWVADAMASYQLTKDVSVRLNIYNLFDEDYIATLNNNGNRASLGEPRSASVTVSMAF</sequence>
<dbReference type="Gene3D" id="2.170.130.10">
    <property type="entry name" value="TonB-dependent receptor, plug domain"/>
    <property type="match status" value="1"/>
</dbReference>
<feature type="signal peptide" evidence="16">
    <location>
        <begin position="1"/>
        <end position="29"/>
    </location>
</feature>
<dbReference type="AlphaFoldDB" id="A0AA86J844"/>
<keyword evidence="7 16" id="KW-0732">Signal</keyword>
<feature type="domain" description="TonB-dependent receptor plug" evidence="18">
    <location>
        <begin position="62"/>
        <end position="161"/>
    </location>
</feature>
<evidence type="ECO:0000256" key="8">
    <source>
        <dbReference type="ARBA" id="ARBA00023004"/>
    </source>
</evidence>
<feature type="domain" description="TonB-dependent receptor-like beta-barrel" evidence="17">
    <location>
        <begin position="247"/>
        <end position="716"/>
    </location>
</feature>
<accession>A0AA86J844</accession>
<dbReference type="CDD" id="cd01347">
    <property type="entry name" value="ligand_gated_channel"/>
    <property type="match status" value="1"/>
</dbReference>
<evidence type="ECO:0000256" key="1">
    <source>
        <dbReference type="ARBA" id="ARBA00004571"/>
    </source>
</evidence>
<dbReference type="Pfam" id="PF00593">
    <property type="entry name" value="TonB_dep_Rec_b-barrel"/>
    <property type="match status" value="1"/>
</dbReference>
<keyword evidence="9" id="KW-0406">Ion transport</keyword>
<dbReference type="GO" id="GO:0015344">
    <property type="term" value="F:siderophore uptake transmembrane transporter activity"/>
    <property type="evidence" value="ECO:0007669"/>
    <property type="project" value="TreeGrafter"/>
</dbReference>
<keyword evidence="11 14" id="KW-0472">Membrane</keyword>
<dbReference type="InterPro" id="IPR012910">
    <property type="entry name" value="Plug_dom"/>
</dbReference>
<comment type="subcellular location">
    <subcellularLocation>
        <location evidence="1 14">Cell outer membrane</location>
        <topology evidence="1 14">Multi-pass membrane protein</topology>
    </subcellularLocation>
</comment>
<evidence type="ECO:0000256" key="2">
    <source>
        <dbReference type="ARBA" id="ARBA00009810"/>
    </source>
</evidence>
<keyword evidence="8" id="KW-0408">Iron</keyword>
<dbReference type="GO" id="GO:0009279">
    <property type="term" value="C:cell outer membrane"/>
    <property type="evidence" value="ECO:0007669"/>
    <property type="project" value="UniProtKB-SubCell"/>
</dbReference>
<dbReference type="GO" id="GO:0015891">
    <property type="term" value="P:siderophore transport"/>
    <property type="evidence" value="ECO:0007669"/>
    <property type="project" value="InterPro"/>
</dbReference>
<dbReference type="NCBIfam" id="TIGR01783">
    <property type="entry name" value="TonB-siderophor"/>
    <property type="match status" value="1"/>
</dbReference>
<dbReference type="Pfam" id="PF07715">
    <property type="entry name" value="Plug"/>
    <property type="match status" value="1"/>
</dbReference>
<dbReference type="PROSITE" id="PS52016">
    <property type="entry name" value="TONB_DEPENDENT_REC_3"/>
    <property type="match status" value="1"/>
</dbReference>
<reference evidence="19 20" key="1">
    <citation type="submission" date="2023-10" db="EMBL/GenBank/DDBJ databases">
        <title>Complete Genome Sequence of Limnobacter thiooxidans CS-K2T, Isolated from freshwater lake sediments in Bavaria, Germany.</title>
        <authorList>
            <person name="Naruki M."/>
            <person name="Watanabe A."/>
            <person name="Warashina T."/>
            <person name="Morita T."/>
            <person name="Arakawa K."/>
        </authorList>
    </citation>
    <scope>NUCLEOTIDE SEQUENCE [LARGE SCALE GENOMIC DNA]</scope>
    <source>
        <strain evidence="19 20">CS-K2</strain>
    </source>
</reference>
<dbReference type="PANTHER" id="PTHR32552">
    <property type="entry name" value="FERRICHROME IRON RECEPTOR-RELATED"/>
    <property type="match status" value="1"/>
</dbReference>
<comment type="similarity">
    <text evidence="2 14 15">Belongs to the TonB-dependent receptor family.</text>
</comment>
<gene>
    <name evidence="19" type="ORF">RGQ30_23410</name>
</gene>
<evidence type="ECO:0000256" key="11">
    <source>
        <dbReference type="ARBA" id="ARBA00023136"/>
    </source>
</evidence>
<evidence type="ECO:0000256" key="7">
    <source>
        <dbReference type="ARBA" id="ARBA00022729"/>
    </source>
</evidence>
<dbReference type="InterPro" id="IPR036942">
    <property type="entry name" value="Beta-barrel_TonB_sf"/>
</dbReference>
<keyword evidence="10 15" id="KW-0798">TonB box</keyword>
<evidence type="ECO:0000256" key="9">
    <source>
        <dbReference type="ARBA" id="ARBA00023065"/>
    </source>
</evidence>
<evidence type="ECO:0000259" key="18">
    <source>
        <dbReference type="Pfam" id="PF07715"/>
    </source>
</evidence>
<evidence type="ECO:0000313" key="19">
    <source>
        <dbReference type="EMBL" id="BET26840.1"/>
    </source>
</evidence>
<keyword evidence="13 14" id="KW-0998">Cell outer membrane</keyword>
<keyword evidence="4 14" id="KW-1134">Transmembrane beta strand</keyword>
<feature type="chain" id="PRO_5041683313" evidence="16">
    <location>
        <begin position="30"/>
        <end position="748"/>
    </location>
</feature>
<evidence type="ECO:0000256" key="13">
    <source>
        <dbReference type="ARBA" id="ARBA00023237"/>
    </source>
</evidence>
<evidence type="ECO:0000256" key="5">
    <source>
        <dbReference type="ARBA" id="ARBA00022496"/>
    </source>
</evidence>
<proteinExistence type="inferred from homology"/>
<dbReference type="InterPro" id="IPR000531">
    <property type="entry name" value="Beta-barrel_TonB"/>
</dbReference>
<protein>
    <submittedName>
        <fullName evidence="19">Catecholate siderophore receptor Fiu</fullName>
    </submittedName>
</protein>
<dbReference type="Proteomes" id="UP001329151">
    <property type="component" value="Chromosome"/>
</dbReference>
<dbReference type="SUPFAM" id="SSF56935">
    <property type="entry name" value="Porins"/>
    <property type="match status" value="1"/>
</dbReference>
<dbReference type="Gene3D" id="2.40.170.20">
    <property type="entry name" value="TonB-dependent receptor, beta-barrel domain"/>
    <property type="match status" value="1"/>
</dbReference>
<dbReference type="KEGG" id="lto:RGQ30_23410"/>
<keyword evidence="12 19" id="KW-0675">Receptor</keyword>
<dbReference type="PANTHER" id="PTHR32552:SF89">
    <property type="entry name" value="CATECHOLATE SIDEROPHORE RECEPTOR FIU"/>
    <property type="match status" value="1"/>
</dbReference>
<evidence type="ECO:0000256" key="14">
    <source>
        <dbReference type="PROSITE-ProRule" id="PRU01360"/>
    </source>
</evidence>
<evidence type="ECO:0000256" key="10">
    <source>
        <dbReference type="ARBA" id="ARBA00023077"/>
    </source>
</evidence>
<name>A0AA86J844_9BURK</name>
<dbReference type="EMBL" id="AP028947">
    <property type="protein sequence ID" value="BET26840.1"/>
    <property type="molecule type" value="Genomic_DNA"/>
</dbReference>
<evidence type="ECO:0000313" key="20">
    <source>
        <dbReference type="Proteomes" id="UP001329151"/>
    </source>
</evidence>
<evidence type="ECO:0000256" key="12">
    <source>
        <dbReference type="ARBA" id="ARBA00023170"/>
    </source>
</evidence>
<organism evidence="19 20">
    <name type="scientific">Limnobacter thiooxidans</name>
    <dbReference type="NCBI Taxonomy" id="131080"/>
    <lineage>
        <taxon>Bacteria</taxon>
        <taxon>Pseudomonadati</taxon>
        <taxon>Pseudomonadota</taxon>
        <taxon>Betaproteobacteria</taxon>
        <taxon>Burkholderiales</taxon>
        <taxon>Burkholderiaceae</taxon>
        <taxon>Limnobacter</taxon>
    </lineage>
</organism>
<dbReference type="InterPro" id="IPR037066">
    <property type="entry name" value="Plug_dom_sf"/>
</dbReference>
<evidence type="ECO:0000259" key="17">
    <source>
        <dbReference type="Pfam" id="PF00593"/>
    </source>
</evidence>
<dbReference type="InterPro" id="IPR010105">
    <property type="entry name" value="TonB_sidphr_rcpt"/>
</dbReference>
<evidence type="ECO:0000256" key="16">
    <source>
        <dbReference type="SAM" id="SignalP"/>
    </source>
</evidence>
<keyword evidence="20" id="KW-1185">Reference proteome</keyword>
<keyword evidence="5" id="KW-0410">Iron transport</keyword>
<dbReference type="RefSeq" id="WP_130555727.1">
    <property type="nucleotide sequence ID" value="NZ_AP028947.1"/>
</dbReference>
<keyword evidence="3 14" id="KW-0813">Transport</keyword>
<dbReference type="NCBIfam" id="NF007349">
    <property type="entry name" value="PRK09840.1"/>
    <property type="match status" value="1"/>
</dbReference>
<dbReference type="InterPro" id="IPR039426">
    <property type="entry name" value="TonB-dep_rcpt-like"/>
</dbReference>
<evidence type="ECO:0000256" key="4">
    <source>
        <dbReference type="ARBA" id="ARBA00022452"/>
    </source>
</evidence>
<dbReference type="GO" id="GO:0038023">
    <property type="term" value="F:signaling receptor activity"/>
    <property type="evidence" value="ECO:0007669"/>
    <property type="project" value="InterPro"/>
</dbReference>